<dbReference type="Pfam" id="PF16092">
    <property type="entry name" value="CFAP61_N"/>
    <property type="match status" value="1"/>
</dbReference>
<evidence type="ECO:0000313" key="2">
    <source>
        <dbReference type="EMBL" id="KAF8564183.1"/>
    </source>
</evidence>
<dbReference type="Proteomes" id="UP000699462">
    <property type="component" value="Unassembled WGS sequence"/>
</dbReference>
<protein>
    <recommendedName>
        <fullName evidence="1">Cilia- and flagella-associated protein 61 N-terminal domain-containing protein</fullName>
    </recommendedName>
</protein>
<keyword evidence="3" id="KW-1185">Reference proteome</keyword>
<feature type="domain" description="Cilia- and flagella-associated protein 61 N-terminal" evidence="1">
    <location>
        <begin position="10"/>
        <end position="259"/>
    </location>
</feature>
<organism evidence="2 3">
    <name type="scientific">Paragonimus westermani</name>
    <dbReference type="NCBI Taxonomy" id="34504"/>
    <lineage>
        <taxon>Eukaryota</taxon>
        <taxon>Metazoa</taxon>
        <taxon>Spiralia</taxon>
        <taxon>Lophotrochozoa</taxon>
        <taxon>Platyhelminthes</taxon>
        <taxon>Trematoda</taxon>
        <taxon>Digenea</taxon>
        <taxon>Plagiorchiida</taxon>
        <taxon>Troglotremata</taxon>
        <taxon>Troglotrematidae</taxon>
        <taxon>Paragonimus</taxon>
    </lineage>
</organism>
<accession>A0A8T0D8L6</accession>
<dbReference type="PANTHER" id="PTHR21178">
    <property type="entry name" value="CILIA- AND FLAGELLA-ASSOCIATED PROTEIN 61"/>
    <property type="match status" value="1"/>
</dbReference>
<evidence type="ECO:0000259" key="1">
    <source>
        <dbReference type="Pfam" id="PF16092"/>
    </source>
</evidence>
<evidence type="ECO:0000313" key="3">
    <source>
        <dbReference type="Proteomes" id="UP000699462"/>
    </source>
</evidence>
<gene>
    <name evidence="2" type="ORF">P879_07491</name>
</gene>
<dbReference type="InterPro" id="IPR032151">
    <property type="entry name" value="CFAP61_N"/>
</dbReference>
<dbReference type="PANTHER" id="PTHR21178:SF8">
    <property type="entry name" value="CILIA- AND FLAGELLA-ASSOCIATED PROTEIN 61"/>
    <property type="match status" value="1"/>
</dbReference>
<comment type="caution">
    <text evidence="2">The sequence shown here is derived from an EMBL/GenBank/DDBJ whole genome shotgun (WGS) entry which is preliminary data.</text>
</comment>
<reference evidence="2 3" key="1">
    <citation type="submission" date="2019-07" db="EMBL/GenBank/DDBJ databases">
        <title>Annotation for the trematode Paragonimus westermani.</title>
        <authorList>
            <person name="Choi Y.-J."/>
        </authorList>
    </citation>
    <scope>NUCLEOTIDE SEQUENCE [LARGE SCALE GENOMIC DNA]</scope>
    <source>
        <strain evidence="2">180907_Pwestermani</strain>
    </source>
</reference>
<dbReference type="OrthoDB" id="382863at2759"/>
<name>A0A8T0D8L6_9TREM</name>
<dbReference type="AlphaFoldDB" id="A0A8T0D8L6"/>
<dbReference type="EMBL" id="JTDF01009445">
    <property type="protein sequence ID" value="KAF8564183.1"/>
    <property type="molecule type" value="Genomic_DNA"/>
</dbReference>
<proteinExistence type="predicted"/>
<dbReference type="InterPro" id="IPR038884">
    <property type="entry name" value="CFAP61"/>
</dbReference>
<sequence>MQRVEQFIKIRRTEHTDAVRIKKLIDQNTVDAFGKITVLKTLERSILSLTLTKDENMVVGCACFSDAPSRRFTVPESWKNWFDRNIGLPNVDSTNSLFMELLIVDPFCVKNSVDEICKTVFKMLIDVQHIFLLTNSKADFKPASFNPFQKIATKSTTIDLSVSVAYRHDVFPVLFSRIAAVEDNDDLVPLFNSQNDLLRKTYGNYYVAELVGAQNKEMKCVVIECERKAVGFLSATKRINLESLNQCYDLTLFNGLCKPYPGDNLSPNEQLHQQGNLLCLQGKCVNDF</sequence>